<feature type="signal peptide" evidence="1">
    <location>
        <begin position="1"/>
        <end position="34"/>
    </location>
</feature>
<dbReference type="OrthoDB" id="4624706at2"/>
<organism evidence="2 3">
    <name type="scientific">Mycolicibacterium llatzerense</name>
    <dbReference type="NCBI Taxonomy" id="280871"/>
    <lineage>
        <taxon>Bacteria</taxon>
        <taxon>Bacillati</taxon>
        <taxon>Actinomycetota</taxon>
        <taxon>Actinomycetes</taxon>
        <taxon>Mycobacteriales</taxon>
        <taxon>Mycobacteriaceae</taxon>
        <taxon>Mycolicibacterium</taxon>
    </lineage>
</organism>
<dbReference type="RefSeq" id="WP_043986247.1">
    <property type="nucleotide sequence ID" value="NZ_JXST01000020.1"/>
</dbReference>
<dbReference type="EMBL" id="JXST01000020">
    <property type="protein sequence ID" value="KIU16086.1"/>
    <property type="molecule type" value="Genomic_DNA"/>
</dbReference>
<evidence type="ECO:0000313" key="3">
    <source>
        <dbReference type="Proteomes" id="UP000032221"/>
    </source>
</evidence>
<keyword evidence="1" id="KW-0732">Signal</keyword>
<evidence type="ECO:0000313" key="2">
    <source>
        <dbReference type="EMBL" id="KIU16086.1"/>
    </source>
</evidence>
<name>A0A0D1LJA8_9MYCO</name>
<evidence type="ECO:0008006" key="4">
    <source>
        <dbReference type="Google" id="ProtNLM"/>
    </source>
</evidence>
<accession>A0A0D1LJA8</accession>
<reference evidence="2 3" key="1">
    <citation type="submission" date="2015-01" db="EMBL/GenBank/DDBJ databases">
        <title>Genome sequence of Mycobacterium llatzerense and Mycobacterium immunogenum recovered from brain abscess.</title>
        <authorList>
            <person name="Greninger A.L."/>
            <person name="Langelier C."/>
            <person name="Cunningham G."/>
            <person name="Chiu C.Y."/>
            <person name="Miller S."/>
        </authorList>
    </citation>
    <scope>NUCLEOTIDE SEQUENCE [LARGE SCALE GENOMIC DNA]</scope>
    <source>
        <strain evidence="2 3">CLUC14</strain>
    </source>
</reference>
<feature type="chain" id="PRO_5002232698" description="Exported alanine and valine rich protein" evidence="1">
    <location>
        <begin position="35"/>
        <end position="182"/>
    </location>
</feature>
<dbReference type="AlphaFoldDB" id="A0A0D1LJA8"/>
<comment type="caution">
    <text evidence="2">The sequence shown here is derived from an EMBL/GenBank/DDBJ whole genome shotgun (WGS) entry which is preliminary data.</text>
</comment>
<dbReference type="Proteomes" id="UP000032221">
    <property type="component" value="Unassembled WGS sequence"/>
</dbReference>
<protein>
    <recommendedName>
        <fullName evidence="4">Exported alanine and valine rich protein</fullName>
    </recommendedName>
</protein>
<evidence type="ECO:0000256" key="1">
    <source>
        <dbReference type="SAM" id="SignalP"/>
    </source>
</evidence>
<keyword evidence="3" id="KW-1185">Reference proteome</keyword>
<dbReference type="STRING" id="280871.TL10_15350"/>
<sequence length="182" mass="19450">MSTGVNGNRTYRWLAGLLGALTLLAATLAPSAAAETTIGNVGDTLRVNYKGLVADVTVHNVLPSDEPPGWTWNGTPRWRNQGGPWKSDVTVHVISTPNPYWMASGATFTGVTPFADAYVSKHTDDPNALELKLLSAPAGSTVDGVVYWDVYRGLVSNVVMLNPATGVHLAQWNLWQPGTPIP</sequence>
<proteinExistence type="predicted"/>
<dbReference type="PATRIC" id="fig|280871.6.peg.3187"/>
<gene>
    <name evidence="2" type="ORF">TL10_15350</name>
</gene>